<organism evidence="2 3">
    <name type="scientific">Candidatus Colwellbacteria bacterium CG23_combo_of_CG06-09_8_20_14_all_42_19</name>
    <dbReference type="NCBI Taxonomy" id="1974541"/>
    <lineage>
        <taxon>Bacteria</taxon>
        <taxon>Candidatus Colwelliibacteriota</taxon>
    </lineage>
</organism>
<dbReference type="Gene3D" id="2.60.40.10">
    <property type="entry name" value="Immunoglobulins"/>
    <property type="match status" value="3"/>
</dbReference>
<reference evidence="2 3" key="1">
    <citation type="submission" date="2017-09" db="EMBL/GenBank/DDBJ databases">
        <title>Depth-based differentiation of microbial function through sediment-hosted aquifers and enrichment of novel symbionts in the deep terrestrial subsurface.</title>
        <authorList>
            <person name="Probst A.J."/>
            <person name="Ladd B."/>
            <person name="Jarett J.K."/>
            <person name="Geller-Mcgrath D.E."/>
            <person name="Sieber C.M."/>
            <person name="Emerson J.B."/>
            <person name="Anantharaman K."/>
            <person name="Thomas B.C."/>
            <person name="Malmstrom R."/>
            <person name="Stieglmeier M."/>
            <person name="Klingl A."/>
            <person name="Woyke T."/>
            <person name="Ryan C.M."/>
            <person name="Banfield J.F."/>
        </authorList>
    </citation>
    <scope>NUCLEOTIDE SEQUENCE [LARGE SCALE GENOMIC DNA]</scope>
    <source>
        <strain evidence="2">CG23_combo_of_CG06-09_8_20_14_all_42_19</strain>
    </source>
</reference>
<sequence>TVYQYTLSTAWDVSTASYASKSYSVTTQEPEPEHLAFNSNGTKMYAMGANLDTVFQYTLGVPSPLLDKVSGTDAGFANTVTPSDTDPFNSGEKISFTVQNGDALSPGTYYWRARGMDPTPGSNAYGAWATTRSFTISSAAPAPTVTSVTGENPQTTAGGKSITINGTDFVATPTVTVGGTLATEVTWVSATQLTATAPAKVAGSYDVVVTNPDTQFGTCASCMTYIAPPTVTSVSPNNNLNPAGGEIITIDGSGIKVGANGVKVDTTFSTTSGTSSSATFTTPAHSAGSVTLRVYGADGTDTNGIYYDYSPFTYGLPITGVLTSIVFNTGVAAPAYNSILWKGSLNSGKVKFQIAASDFSTGPWNDSDFIGSDGTTCGSAFWYEPGGPDTPMELGCFAELNNKRFFKYKVQLCSSSLCDVSGAQTPIVTDIIINWSP</sequence>
<protein>
    <recommendedName>
        <fullName evidence="1">IPT/TIG domain-containing protein</fullName>
    </recommendedName>
</protein>
<accession>A0A2H0AM05</accession>
<dbReference type="InterPro" id="IPR002909">
    <property type="entry name" value="IPT_dom"/>
</dbReference>
<feature type="non-terminal residue" evidence="2">
    <location>
        <position position="1"/>
    </location>
</feature>
<dbReference type="InterPro" id="IPR013783">
    <property type="entry name" value="Ig-like_fold"/>
</dbReference>
<dbReference type="Pfam" id="PF01833">
    <property type="entry name" value="TIG"/>
    <property type="match status" value="2"/>
</dbReference>
<feature type="domain" description="IPT/TIG" evidence="1">
    <location>
        <begin position="229"/>
        <end position="314"/>
    </location>
</feature>
<feature type="domain" description="IPT/TIG" evidence="1">
    <location>
        <begin position="143"/>
        <end position="216"/>
    </location>
</feature>
<dbReference type="EMBL" id="PCSK01000013">
    <property type="protein sequence ID" value="PIP46424.1"/>
    <property type="molecule type" value="Genomic_DNA"/>
</dbReference>
<proteinExistence type="predicted"/>
<dbReference type="AlphaFoldDB" id="A0A2H0AM05"/>
<evidence type="ECO:0000259" key="1">
    <source>
        <dbReference type="Pfam" id="PF01833"/>
    </source>
</evidence>
<dbReference type="Proteomes" id="UP000230007">
    <property type="component" value="Unassembled WGS sequence"/>
</dbReference>
<gene>
    <name evidence="2" type="ORF">COX15_00690</name>
</gene>
<evidence type="ECO:0000313" key="3">
    <source>
        <dbReference type="Proteomes" id="UP000230007"/>
    </source>
</evidence>
<dbReference type="SUPFAM" id="SSF81296">
    <property type="entry name" value="E set domains"/>
    <property type="match status" value="2"/>
</dbReference>
<name>A0A2H0AM05_9BACT</name>
<evidence type="ECO:0000313" key="2">
    <source>
        <dbReference type="EMBL" id="PIP46424.1"/>
    </source>
</evidence>
<dbReference type="InterPro" id="IPR014756">
    <property type="entry name" value="Ig_E-set"/>
</dbReference>
<comment type="caution">
    <text evidence="2">The sequence shown here is derived from an EMBL/GenBank/DDBJ whole genome shotgun (WGS) entry which is preliminary data.</text>
</comment>